<dbReference type="InterPro" id="IPR015994">
    <property type="entry name" value="PEPCK_ATP_CS"/>
</dbReference>
<comment type="catalytic activity">
    <reaction evidence="9">
        <text>oxaloacetate + ATP = phosphoenolpyruvate + ADP + CO2</text>
        <dbReference type="Rhea" id="RHEA:18617"/>
        <dbReference type="ChEBI" id="CHEBI:16452"/>
        <dbReference type="ChEBI" id="CHEBI:16526"/>
        <dbReference type="ChEBI" id="CHEBI:30616"/>
        <dbReference type="ChEBI" id="CHEBI:58702"/>
        <dbReference type="ChEBI" id="CHEBI:456216"/>
        <dbReference type="EC" id="4.1.1.49"/>
    </reaction>
</comment>
<evidence type="ECO:0000256" key="7">
    <source>
        <dbReference type="ARBA" id="ARBA00022840"/>
    </source>
</evidence>
<dbReference type="GO" id="GO:0005524">
    <property type="term" value="F:ATP binding"/>
    <property type="evidence" value="ECO:0007669"/>
    <property type="project" value="UniProtKB-KW"/>
</dbReference>
<dbReference type="NCBIfam" id="NF006819">
    <property type="entry name" value="PRK09344.1-1"/>
    <property type="match status" value="1"/>
</dbReference>
<dbReference type="HAMAP" id="MF_00453">
    <property type="entry name" value="PEPCK_ATP"/>
    <property type="match status" value="1"/>
</dbReference>
<name>A0A7S3P292_9STRA</name>
<evidence type="ECO:0000313" key="10">
    <source>
        <dbReference type="EMBL" id="CAE0407341.1"/>
    </source>
</evidence>
<evidence type="ECO:0000256" key="1">
    <source>
        <dbReference type="ARBA" id="ARBA00004742"/>
    </source>
</evidence>
<evidence type="ECO:0000256" key="9">
    <source>
        <dbReference type="ARBA" id="ARBA00047371"/>
    </source>
</evidence>
<comment type="pathway">
    <text evidence="1">Carbohydrate biosynthesis; gluconeogenesis.</text>
</comment>
<dbReference type="UniPathway" id="UPA00138"/>
<evidence type="ECO:0000256" key="8">
    <source>
        <dbReference type="ARBA" id="ARBA00023239"/>
    </source>
</evidence>
<keyword evidence="4" id="KW-0312">Gluconeogenesis</keyword>
<dbReference type="InterPro" id="IPR013035">
    <property type="entry name" value="PEP_carboxykinase_C"/>
</dbReference>
<evidence type="ECO:0000256" key="3">
    <source>
        <dbReference type="ARBA" id="ARBA00012363"/>
    </source>
</evidence>
<dbReference type="Gene3D" id="3.40.449.10">
    <property type="entry name" value="Phosphoenolpyruvate Carboxykinase, domain 1"/>
    <property type="match status" value="1"/>
</dbReference>
<dbReference type="AlphaFoldDB" id="A0A7S3P292"/>
<dbReference type="SUPFAM" id="SSF68923">
    <property type="entry name" value="PEP carboxykinase N-terminal domain"/>
    <property type="match status" value="1"/>
</dbReference>
<keyword evidence="8" id="KW-0456">Lyase</keyword>
<evidence type="ECO:0000256" key="5">
    <source>
        <dbReference type="ARBA" id="ARBA00022741"/>
    </source>
</evidence>
<dbReference type="Gene3D" id="3.90.228.20">
    <property type="match status" value="1"/>
</dbReference>
<proteinExistence type="inferred from homology"/>
<protein>
    <recommendedName>
        <fullName evidence="3">phosphoenolpyruvate carboxykinase (ATP)</fullName>
        <ecNumber evidence="3">4.1.1.49</ecNumber>
    </recommendedName>
</protein>
<dbReference type="GO" id="GO:0006094">
    <property type="term" value="P:gluconeogenesis"/>
    <property type="evidence" value="ECO:0007669"/>
    <property type="project" value="UniProtKB-UniPathway"/>
</dbReference>
<keyword evidence="6" id="KW-0210">Decarboxylase</keyword>
<dbReference type="PROSITE" id="PS00532">
    <property type="entry name" value="PEPCK_ATP"/>
    <property type="match status" value="1"/>
</dbReference>
<dbReference type="GO" id="GO:0004612">
    <property type="term" value="F:phosphoenolpyruvate carboxykinase (ATP) activity"/>
    <property type="evidence" value="ECO:0007669"/>
    <property type="project" value="UniProtKB-EC"/>
</dbReference>
<dbReference type="GO" id="GO:0005829">
    <property type="term" value="C:cytosol"/>
    <property type="evidence" value="ECO:0007669"/>
    <property type="project" value="TreeGrafter"/>
</dbReference>
<gene>
    <name evidence="10" type="ORF">ACOF00016_LOCUS5168</name>
</gene>
<dbReference type="EMBL" id="HBIM01006068">
    <property type="protein sequence ID" value="CAE0407341.1"/>
    <property type="molecule type" value="Transcribed_RNA"/>
</dbReference>
<dbReference type="Pfam" id="PF01293">
    <property type="entry name" value="PEPCK_ATP"/>
    <property type="match status" value="1"/>
</dbReference>
<dbReference type="SUPFAM" id="SSF53795">
    <property type="entry name" value="PEP carboxykinase-like"/>
    <property type="match status" value="1"/>
</dbReference>
<reference evidence="10" key="1">
    <citation type="submission" date="2021-01" db="EMBL/GenBank/DDBJ databases">
        <authorList>
            <person name="Corre E."/>
            <person name="Pelletier E."/>
            <person name="Niang G."/>
            <person name="Scheremetjew M."/>
            <person name="Finn R."/>
            <person name="Kale V."/>
            <person name="Holt S."/>
            <person name="Cochrane G."/>
            <person name="Meng A."/>
            <person name="Brown T."/>
            <person name="Cohen L."/>
        </authorList>
    </citation>
    <scope>NUCLEOTIDE SEQUENCE</scope>
    <source>
        <strain evidence="10">CCMP127</strain>
    </source>
</reference>
<keyword evidence="7" id="KW-0067">ATP-binding</keyword>
<accession>A0A7S3P292</accession>
<dbReference type="EC" id="4.1.1.49" evidence="3"/>
<dbReference type="PANTHER" id="PTHR30031">
    <property type="entry name" value="PHOSPHOENOLPYRUVATE CARBOXYKINASE ATP"/>
    <property type="match status" value="1"/>
</dbReference>
<evidence type="ECO:0000256" key="6">
    <source>
        <dbReference type="ARBA" id="ARBA00022793"/>
    </source>
</evidence>
<dbReference type="PANTHER" id="PTHR30031:SF0">
    <property type="entry name" value="PHOSPHOENOLPYRUVATE CARBOXYKINASE (ATP)"/>
    <property type="match status" value="1"/>
</dbReference>
<dbReference type="NCBIfam" id="NF006821">
    <property type="entry name" value="PRK09344.1-3"/>
    <property type="match status" value="1"/>
</dbReference>
<organism evidence="10">
    <name type="scientific">Amphora coffeiformis</name>
    <dbReference type="NCBI Taxonomy" id="265554"/>
    <lineage>
        <taxon>Eukaryota</taxon>
        <taxon>Sar</taxon>
        <taxon>Stramenopiles</taxon>
        <taxon>Ochrophyta</taxon>
        <taxon>Bacillariophyta</taxon>
        <taxon>Bacillariophyceae</taxon>
        <taxon>Bacillariophycidae</taxon>
        <taxon>Thalassiophysales</taxon>
        <taxon>Catenulaceae</taxon>
        <taxon>Amphora</taxon>
    </lineage>
</organism>
<sequence>MILSAAARSLLRSNALPTAARRIACRAAVASHSTSFLYKPSATLAPNVRFQSSAVEQQRAVAKEGRDAYKISQTLVGTDACKKVGLDNFGITGITTLYRNLSYPELWEHENKNKEGHVVKAEYGDTFMVLTGKYTGRSPKDKWVVYNPGSETAENIDWNEINKATKPEVFDELYEKAVKYFNTVDKAYVCDLYCGKSEDSRMKVRFLMEMAWQQHFVTNMFIRPETTEELDNFEADFTVLNCCSQIDEDWERHGLHSETAVVFNLEKKVAVVFGSYYGGENKKGIFSLMNYMLPMQGKLPMHCSANVGKDGDVALFFGLSGTGKTTLSADPNRALIGDDEHGWDENGIFNFEGGCYAKTINLTEKTEPDIYRAITQDALLENVKVKPDGTPDYFDVSITENGRVSYPIFHIPNYHREQKAGHAKNLIFLSCDAFGVLPPIARLSPEQAMYHFLSGYTAKVAGTERGIKHPVPNFSACFGAAFMTLHPTRYADLLKEKLEKHGSQTYLVNSGWTGGEYGVGERMSIKTTRTCIDAIMDGSISNVEWRKDPIFGFEVPVSLPGLDDHLLEPKSTWEDKEAYDKAYENLAQMYIDNFKKYEGVGSVDYTKFGPQI</sequence>
<dbReference type="PIRSF" id="PIRSF006294">
    <property type="entry name" value="PEP_crbxkin"/>
    <property type="match status" value="1"/>
</dbReference>
<dbReference type="CDD" id="cd00484">
    <property type="entry name" value="PEPCK_ATP"/>
    <property type="match status" value="1"/>
</dbReference>
<dbReference type="InterPro" id="IPR008210">
    <property type="entry name" value="PEP_carboxykinase_N"/>
</dbReference>
<dbReference type="Gene3D" id="2.170.8.10">
    <property type="entry name" value="Phosphoenolpyruvate Carboxykinase, domain 2"/>
    <property type="match status" value="1"/>
</dbReference>
<dbReference type="NCBIfam" id="NF006820">
    <property type="entry name" value="PRK09344.1-2"/>
    <property type="match status" value="1"/>
</dbReference>
<dbReference type="NCBIfam" id="TIGR00224">
    <property type="entry name" value="pckA"/>
    <property type="match status" value="1"/>
</dbReference>
<evidence type="ECO:0000256" key="2">
    <source>
        <dbReference type="ARBA" id="ARBA00006052"/>
    </source>
</evidence>
<dbReference type="InterPro" id="IPR001272">
    <property type="entry name" value="PEP_carboxykinase_ATP"/>
</dbReference>
<comment type="similarity">
    <text evidence="2">Belongs to the phosphoenolpyruvate carboxykinase (ATP) family.</text>
</comment>
<keyword evidence="5" id="KW-0547">Nucleotide-binding</keyword>
<evidence type="ECO:0000256" key="4">
    <source>
        <dbReference type="ARBA" id="ARBA00022432"/>
    </source>
</evidence>